<dbReference type="EMBL" id="AP006840">
    <property type="protein sequence ID" value="BAD40711.1"/>
    <property type="molecule type" value="Genomic_DNA"/>
</dbReference>
<dbReference type="KEGG" id="sth:STH1726"/>
<evidence type="ECO:0000256" key="1">
    <source>
        <dbReference type="SAM" id="MobiDB-lite"/>
    </source>
</evidence>
<organism evidence="2 3">
    <name type="scientific">Symbiobacterium thermophilum (strain DSM 24528 / JCM 14929 / IAM 14863 / T)</name>
    <dbReference type="NCBI Taxonomy" id="292459"/>
    <lineage>
        <taxon>Bacteria</taxon>
        <taxon>Bacillati</taxon>
        <taxon>Bacillota</taxon>
        <taxon>Clostridia</taxon>
        <taxon>Eubacteriales</taxon>
        <taxon>Symbiobacteriaceae</taxon>
        <taxon>Symbiobacterium</taxon>
    </lineage>
</organism>
<evidence type="ECO:0000313" key="2">
    <source>
        <dbReference type="EMBL" id="BAD40711.1"/>
    </source>
</evidence>
<accession>Q67NN2</accession>
<keyword evidence="3" id="KW-1185">Reference proteome</keyword>
<dbReference type="AlphaFoldDB" id="Q67NN2"/>
<protein>
    <submittedName>
        <fullName evidence="2">Uncharacterized protein</fullName>
    </submittedName>
</protein>
<evidence type="ECO:0000313" key="3">
    <source>
        <dbReference type="Proteomes" id="UP000000417"/>
    </source>
</evidence>
<reference evidence="2 3" key="1">
    <citation type="journal article" date="2004" name="Nucleic Acids Res.">
        <title>Genome sequence of Symbiobacterium thermophilum, an uncultivable bacterium that depends on microbial commensalism.</title>
        <authorList>
            <person name="Ueda K."/>
            <person name="Yamashita A."/>
            <person name="Ishikawa J."/>
            <person name="Shimada M."/>
            <person name="Watsuji T."/>
            <person name="Morimura K."/>
            <person name="Ikeda H."/>
            <person name="Hattori M."/>
            <person name="Beppu T."/>
        </authorList>
    </citation>
    <scope>NUCLEOTIDE SEQUENCE [LARGE SCALE GENOMIC DNA]</scope>
    <source>
        <strain evidence="3">T / IAM 14863</strain>
    </source>
</reference>
<proteinExistence type="predicted"/>
<dbReference type="Proteomes" id="UP000000417">
    <property type="component" value="Chromosome"/>
</dbReference>
<name>Q67NN2_SYMTH</name>
<dbReference type="HOGENOM" id="CLU_2107753_0_0_9"/>
<feature type="region of interest" description="Disordered" evidence="1">
    <location>
        <begin position="77"/>
        <end position="115"/>
    </location>
</feature>
<gene>
    <name evidence="2" type="ordered locus">STH1726</name>
</gene>
<sequence>MAGVSDEVKRLLGDTVQAGQRILIDPSEDELRAAAERLRKEGKLYCTRCRKQIQDDRFITRRISFGPRLQAVVNLHPECDDQESAQPRERAAGSPAGARPEDGGGDVWARTAGEK</sequence>